<organism evidence="1 2">
    <name type="scientific">Salmonella enterica subsp. enterica serovar Wandsworth str. A4-580</name>
    <dbReference type="NCBI Taxonomy" id="913086"/>
    <lineage>
        <taxon>Bacteria</taxon>
        <taxon>Pseudomonadati</taxon>
        <taxon>Pseudomonadota</taxon>
        <taxon>Gammaproteobacteria</taxon>
        <taxon>Enterobacterales</taxon>
        <taxon>Enterobacteriaceae</taxon>
        <taxon>Salmonella</taxon>
    </lineage>
</organism>
<dbReference type="AlphaFoldDB" id="G5S6V4"/>
<comment type="caution">
    <text evidence="1">The sequence shown here is derived from an EMBL/GenBank/DDBJ whole genome shotgun (WGS) entry which is preliminary data.</text>
</comment>
<proteinExistence type="predicted"/>
<name>G5S6V4_SALET</name>
<dbReference type="Proteomes" id="UP000003536">
    <property type="component" value="Unassembled WGS sequence"/>
</dbReference>
<dbReference type="NCBIfam" id="TIGR03696">
    <property type="entry name" value="Rhs_assc_core"/>
    <property type="match status" value="1"/>
</dbReference>
<dbReference type="Gene3D" id="2.180.10.10">
    <property type="entry name" value="RHS repeat-associated core"/>
    <property type="match status" value="1"/>
</dbReference>
<reference evidence="1 2" key="1">
    <citation type="journal article" date="2011" name="BMC Genomics">
        <title>Genome sequencing reveals diversification of virulence factor content and possible host adaptation in distinct subpopulations of Salmonella enterica.</title>
        <authorList>
            <person name="den Bakker H.C."/>
            <person name="Moreno Switt A.I."/>
            <person name="Govoni G."/>
            <person name="Cummings C.A."/>
            <person name="Ranieri M.L."/>
            <person name="Degoricija L."/>
            <person name="Hoelzer K."/>
            <person name="Rodriguez-Rivera L.D."/>
            <person name="Brown S."/>
            <person name="Bolchacova E."/>
            <person name="Furtado M.R."/>
            <person name="Wiedmann M."/>
        </authorList>
    </citation>
    <scope>NUCLEOTIDE SEQUENCE [LARGE SCALE GENOMIC DNA]</scope>
    <source>
        <strain evidence="1 2">A4-580</strain>
    </source>
</reference>
<evidence type="ECO:0000313" key="2">
    <source>
        <dbReference type="Proteomes" id="UP000003536"/>
    </source>
</evidence>
<evidence type="ECO:0000313" key="1">
    <source>
        <dbReference type="EMBL" id="EHD06374.1"/>
    </source>
</evidence>
<accession>G5S6V4</accession>
<dbReference type="EMBL" id="AFCX01000178">
    <property type="protein sequence ID" value="EHD06374.1"/>
    <property type="molecule type" value="Genomic_DNA"/>
</dbReference>
<protein>
    <submittedName>
        <fullName evidence="1">Rhs-family protein</fullName>
    </submittedName>
</protein>
<dbReference type="InterPro" id="IPR022385">
    <property type="entry name" value="Rhs_assc_core"/>
</dbReference>
<sequence>MHYNLFRCYDSGYGLFSQPDPISIRGGINLYQYAPNPLSWIDPLGLTCKLTNQ</sequence>
<gene>
    <name evidence="1" type="ORF">LTSEWAN_0508</name>
</gene>